<comment type="caution">
    <text evidence="3">The sequence shown here is derived from an EMBL/GenBank/DDBJ whole genome shotgun (WGS) entry which is preliminary data.</text>
</comment>
<dbReference type="InterPro" id="IPR011051">
    <property type="entry name" value="RmlC_Cupin_sf"/>
</dbReference>
<dbReference type="SUPFAM" id="SSF47413">
    <property type="entry name" value="lambda repressor-like DNA-binding domains"/>
    <property type="match status" value="2"/>
</dbReference>
<proteinExistence type="predicted"/>
<dbReference type="InterPro" id="IPR001387">
    <property type="entry name" value="Cro/C1-type_HTH"/>
</dbReference>
<feature type="domain" description="HTH cro/C1-type" evidence="2">
    <location>
        <begin position="219"/>
        <end position="273"/>
    </location>
</feature>
<sequence length="396" mass="42061">MALRAPDEPTSPVGAAVRAERRRLRWSMRELARTVGTSQPFVSNVENGRIFPSVEMLLRLSAALGVSPRTLLPVSEHTVVVRAAEGARRRRAKAEAPARVVLPAVRRLSSERVELTAGEVEPVVRMHAGEDFVYAVSGDVEVLRESLPPARLAPGDAMWLDGALPHRLACPADAGQAAVALIVSAAPGTAPETAPERLSGRLEEKAESGGLQAQLGASLRRARTERGFSSRALARLAGISQSFLSNIENGRTTPSVPTLYTLAEALGVAPAELLPKASAPGEELPADRVLPFAAASATDEPGAAEPPVLLHLLAAARGRAIEAYRIVQQPGFVDERAYGHPGEDLIYVVAGRVSLVRRDAVFELRDGDVAWLDATTEHAFTTPQDSGVTALLIGIR</sequence>
<feature type="domain" description="HTH cro/C1-type" evidence="2">
    <location>
        <begin position="17"/>
        <end position="71"/>
    </location>
</feature>
<dbReference type="InterPro" id="IPR010982">
    <property type="entry name" value="Lambda_DNA-bd_dom_sf"/>
</dbReference>
<dbReference type="PANTHER" id="PTHR46797:SF1">
    <property type="entry name" value="METHYLPHOSPHONATE SYNTHASE"/>
    <property type="match status" value="1"/>
</dbReference>
<dbReference type="InterPro" id="IPR014710">
    <property type="entry name" value="RmlC-like_jellyroll"/>
</dbReference>
<dbReference type="CDD" id="cd02209">
    <property type="entry name" value="cupin_XRE_C"/>
    <property type="match status" value="2"/>
</dbReference>
<accession>A0ABP8A0W5</accession>
<evidence type="ECO:0000313" key="3">
    <source>
        <dbReference type="EMBL" id="GAA4175177.1"/>
    </source>
</evidence>
<dbReference type="PROSITE" id="PS50943">
    <property type="entry name" value="HTH_CROC1"/>
    <property type="match status" value="2"/>
</dbReference>
<evidence type="ECO:0000256" key="1">
    <source>
        <dbReference type="ARBA" id="ARBA00023125"/>
    </source>
</evidence>
<dbReference type="EMBL" id="BAABBW010000003">
    <property type="protein sequence ID" value="GAA4175177.1"/>
    <property type="molecule type" value="Genomic_DNA"/>
</dbReference>
<dbReference type="Gene3D" id="2.60.120.10">
    <property type="entry name" value="Jelly Rolls"/>
    <property type="match status" value="2"/>
</dbReference>
<dbReference type="RefSeq" id="WP_344753968.1">
    <property type="nucleotide sequence ID" value="NZ_BAABBW010000003.1"/>
</dbReference>
<dbReference type="InterPro" id="IPR050807">
    <property type="entry name" value="TransReg_Diox_bact_type"/>
</dbReference>
<dbReference type="PANTHER" id="PTHR46797">
    <property type="entry name" value="HTH-TYPE TRANSCRIPTIONAL REGULATOR"/>
    <property type="match status" value="1"/>
</dbReference>
<evidence type="ECO:0000313" key="4">
    <source>
        <dbReference type="Proteomes" id="UP001501079"/>
    </source>
</evidence>
<dbReference type="Pfam" id="PF07883">
    <property type="entry name" value="Cupin_2"/>
    <property type="match status" value="1"/>
</dbReference>
<gene>
    <name evidence="3" type="ORF">GCM10022287_20200</name>
</gene>
<dbReference type="InterPro" id="IPR013096">
    <property type="entry name" value="Cupin_2"/>
</dbReference>
<dbReference type="Pfam" id="PF01381">
    <property type="entry name" value="HTH_3"/>
    <property type="match status" value="2"/>
</dbReference>
<protein>
    <recommendedName>
        <fullName evidence="2">HTH cro/C1-type domain-containing protein</fullName>
    </recommendedName>
</protein>
<dbReference type="Proteomes" id="UP001501079">
    <property type="component" value="Unassembled WGS sequence"/>
</dbReference>
<name>A0ABP8A0W5_9MICO</name>
<keyword evidence="1" id="KW-0238">DNA-binding</keyword>
<reference evidence="4" key="1">
    <citation type="journal article" date="2019" name="Int. J. Syst. Evol. Microbiol.">
        <title>The Global Catalogue of Microorganisms (GCM) 10K type strain sequencing project: providing services to taxonomists for standard genome sequencing and annotation.</title>
        <authorList>
            <consortium name="The Broad Institute Genomics Platform"/>
            <consortium name="The Broad Institute Genome Sequencing Center for Infectious Disease"/>
            <person name="Wu L."/>
            <person name="Ma J."/>
        </authorList>
    </citation>
    <scope>NUCLEOTIDE SEQUENCE [LARGE SCALE GENOMIC DNA]</scope>
    <source>
        <strain evidence="4">JCM 17591</strain>
    </source>
</reference>
<dbReference type="SMART" id="SM00530">
    <property type="entry name" value="HTH_XRE"/>
    <property type="match status" value="2"/>
</dbReference>
<dbReference type="Gene3D" id="1.10.260.40">
    <property type="entry name" value="lambda repressor-like DNA-binding domains"/>
    <property type="match status" value="2"/>
</dbReference>
<evidence type="ECO:0000259" key="2">
    <source>
        <dbReference type="PROSITE" id="PS50943"/>
    </source>
</evidence>
<dbReference type="SUPFAM" id="SSF51182">
    <property type="entry name" value="RmlC-like cupins"/>
    <property type="match status" value="2"/>
</dbReference>
<keyword evidence="4" id="KW-1185">Reference proteome</keyword>
<dbReference type="CDD" id="cd00093">
    <property type="entry name" value="HTH_XRE"/>
    <property type="match status" value="2"/>
</dbReference>
<organism evidence="3 4">
    <name type="scientific">Gryllotalpicola koreensis</name>
    <dbReference type="NCBI Taxonomy" id="993086"/>
    <lineage>
        <taxon>Bacteria</taxon>
        <taxon>Bacillati</taxon>
        <taxon>Actinomycetota</taxon>
        <taxon>Actinomycetes</taxon>
        <taxon>Micrococcales</taxon>
        <taxon>Microbacteriaceae</taxon>
        <taxon>Gryllotalpicola</taxon>
    </lineage>
</organism>